<comment type="similarity">
    <text evidence="1">Belongs to the thioesterase PaaI family.</text>
</comment>
<comment type="caution">
    <text evidence="4">The sequence shown here is derived from an EMBL/GenBank/DDBJ whole genome shotgun (WGS) entry which is preliminary data.</text>
</comment>
<evidence type="ECO:0000256" key="2">
    <source>
        <dbReference type="ARBA" id="ARBA00022801"/>
    </source>
</evidence>
<dbReference type="NCBIfam" id="TIGR00369">
    <property type="entry name" value="unchar_dom_1"/>
    <property type="match status" value="1"/>
</dbReference>
<dbReference type="AlphaFoldDB" id="K2Q5T2"/>
<gene>
    <name evidence="4" type="ORF">I215_04445</name>
</gene>
<dbReference type="InterPro" id="IPR029069">
    <property type="entry name" value="HotDog_dom_sf"/>
</dbReference>
<sequence length="141" mass="15736">MQIDKEKILATINQRCENTLMETLQIEYIEIGDNYLVAKMPVNPRVHQPDGVLHGGATVALAESVGSAASFVFLDTKDFIIRGIEISANHLKSISQGEVYATARFLHKGRTTQLWEIKITDQKDNIISICKLTTIRLPKAN</sequence>
<proteinExistence type="inferred from homology"/>
<feature type="domain" description="Thioesterase" evidence="3">
    <location>
        <begin position="51"/>
        <end position="125"/>
    </location>
</feature>
<dbReference type="eggNOG" id="COG2050">
    <property type="taxonomic scope" value="Bacteria"/>
</dbReference>
<keyword evidence="5" id="KW-1185">Reference proteome</keyword>
<accession>K2Q5T2</accession>
<evidence type="ECO:0000259" key="3">
    <source>
        <dbReference type="Pfam" id="PF03061"/>
    </source>
</evidence>
<dbReference type="STRING" id="555500.I215_04445"/>
<evidence type="ECO:0000313" key="5">
    <source>
        <dbReference type="Proteomes" id="UP000007364"/>
    </source>
</evidence>
<dbReference type="Proteomes" id="UP000007364">
    <property type="component" value="Unassembled WGS sequence"/>
</dbReference>
<dbReference type="OrthoDB" id="9798208at2"/>
<dbReference type="InterPro" id="IPR006683">
    <property type="entry name" value="Thioestr_dom"/>
</dbReference>
<dbReference type="InterPro" id="IPR003736">
    <property type="entry name" value="PAAI_dom"/>
</dbReference>
<dbReference type="PATRIC" id="fig|555500.3.peg.920"/>
<dbReference type="RefSeq" id="WP_008990762.1">
    <property type="nucleotide sequence ID" value="NZ_AMSG01000003.1"/>
</dbReference>
<dbReference type="Gene3D" id="3.10.129.10">
    <property type="entry name" value="Hotdog Thioesterase"/>
    <property type="match status" value="1"/>
</dbReference>
<name>K2Q5T2_9FLAO</name>
<dbReference type="EMBL" id="AMSG01000003">
    <property type="protein sequence ID" value="EKF56166.1"/>
    <property type="molecule type" value="Genomic_DNA"/>
</dbReference>
<reference evidence="4 5" key="1">
    <citation type="journal article" date="2012" name="J. Bacteriol.">
        <title>Genome Sequence of Galbibacter marinum Type Strain ck-I2-15.</title>
        <authorList>
            <person name="Lai Q."/>
            <person name="Li C."/>
            <person name="Shao Z."/>
        </authorList>
    </citation>
    <scope>NUCLEOTIDE SEQUENCE [LARGE SCALE GENOMIC DNA]</scope>
    <source>
        <strain evidence="5">ck-I2-15</strain>
    </source>
</reference>
<evidence type="ECO:0000313" key="4">
    <source>
        <dbReference type="EMBL" id="EKF56166.1"/>
    </source>
</evidence>
<dbReference type="CDD" id="cd03443">
    <property type="entry name" value="PaaI_thioesterase"/>
    <property type="match status" value="1"/>
</dbReference>
<keyword evidence="2" id="KW-0378">Hydrolase</keyword>
<dbReference type="GO" id="GO:0061522">
    <property type="term" value="F:1,4-dihydroxy-2-naphthoyl-CoA thioesterase activity"/>
    <property type="evidence" value="ECO:0007669"/>
    <property type="project" value="TreeGrafter"/>
</dbReference>
<evidence type="ECO:0000256" key="1">
    <source>
        <dbReference type="ARBA" id="ARBA00008324"/>
    </source>
</evidence>
<dbReference type="SUPFAM" id="SSF54637">
    <property type="entry name" value="Thioesterase/thiol ester dehydrase-isomerase"/>
    <property type="match status" value="1"/>
</dbReference>
<organism evidence="4 5">
    <name type="scientific">Galbibacter marinus</name>
    <dbReference type="NCBI Taxonomy" id="555500"/>
    <lineage>
        <taxon>Bacteria</taxon>
        <taxon>Pseudomonadati</taxon>
        <taxon>Bacteroidota</taxon>
        <taxon>Flavobacteriia</taxon>
        <taxon>Flavobacteriales</taxon>
        <taxon>Flavobacteriaceae</taxon>
        <taxon>Galbibacter</taxon>
    </lineage>
</organism>
<dbReference type="Pfam" id="PF03061">
    <property type="entry name" value="4HBT"/>
    <property type="match status" value="1"/>
</dbReference>
<dbReference type="PANTHER" id="PTHR43240:SF5">
    <property type="entry name" value="1,4-DIHYDROXY-2-NAPHTHOYL-COA THIOESTERASE 1"/>
    <property type="match status" value="1"/>
</dbReference>
<dbReference type="PANTHER" id="PTHR43240">
    <property type="entry name" value="1,4-DIHYDROXY-2-NAPHTHOYL-COA THIOESTERASE 1"/>
    <property type="match status" value="1"/>
</dbReference>
<dbReference type="GO" id="GO:0005829">
    <property type="term" value="C:cytosol"/>
    <property type="evidence" value="ECO:0007669"/>
    <property type="project" value="TreeGrafter"/>
</dbReference>
<protein>
    <submittedName>
        <fullName evidence="4">Esterase</fullName>
    </submittedName>
</protein>